<evidence type="ECO:0000313" key="6">
    <source>
        <dbReference type="Proteomes" id="UP000011116"/>
    </source>
</evidence>
<dbReference type="InterPro" id="IPR027450">
    <property type="entry name" value="AlkB-like"/>
</dbReference>
<keyword evidence="6" id="KW-1185">Reference proteome</keyword>
<dbReference type="Gramene" id="HORVU.MOREX.r2.2HG0160080.1">
    <property type="protein sequence ID" value="HORVU.MOREX.r2.2HG0160080.1"/>
    <property type="gene ID" value="HORVU.MOREX.r2.2HG0160080"/>
</dbReference>
<dbReference type="GO" id="GO:0070988">
    <property type="term" value="P:demethylation"/>
    <property type="evidence" value="ECO:0007669"/>
    <property type="project" value="InterPro"/>
</dbReference>
<dbReference type="GO" id="GO:0003723">
    <property type="term" value="F:RNA binding"/>
    <property type="evidence" value="ECO:0007669"/>
    <property type="project" value="UniProtKB-UniRule"/>
</dbReference>
<dbReference type="InterPro" id="IPR035979">
    <property type="entry name" value="RBD_domain_sf"/>
</dbReference>
<dbReference type="PROSITE" id="PS50102">
    <property type="entry name" value="RRM"/>
    <property type="match status" value="1"/>
</dbReference>
<evidence type="ECO:0000313" key="5">
    <source>
        <dbReference type="EnsemblPlants" id="HORVU.MOREX.r3.2HG0193100.1"/>
    </source>
</evidence>
<name>A0A8I6WSA6_HORVV</name>
<dbReference type="InterPro" id="IPR000504">
    <property type="entry name" value="RRM_dom"/>
</dbReference>
<dbReference type="Gramene" id="HORVU.MOREX.r3.2HG0193100.1">
    <property type="protein sequence ID" value="HORVU.MOREX.r3.2HG0193100.1"/>
    <property type="gene ID" value="HORVU.MOREX.r3.2HG0193100"/>
</dbReference>
<dbReference type="FunFam" id="2.60.120.590:FF:000018">
    <property type="entry name" value="ALKylated DNA repair protein AlkB homolog"/>
    <property type="match status" value="1"/>
</dbReference>
<reference evidence="5" key="2">
    <citation type="submission" date="2020-10" db="EMBL/GenBank/DDBJ databases">
        <authorList>
            <person name="Scholz U."/>
            <person name="Mascher M."/>
            <person name="Fiebig A."/>
        </authorList>
    </citation>
    <scope>NUCLEOTIDE SEQUENCE [LARGE SCALE GENOMIC DNA]</scope>
    <source>
        <strain evidence="5">cv. Morex</strain>
    </source>
</reference>
<dbReference type="GO" id="GO:0032451">
    <property type="term" value="F:demethylase activity"/>
    <property type="evidence" value="ECO:0000318"/>
    <property type="project" value="GO_Central"/>
</dbReference>
<dbReference type="SUPFAM" id="SSF54928">
    <property type="entry name" value="RNA-binding domain, RBD"/>
    <property type="match status" value="1"/>
</dbReference>
<dbReference type="RefSeq" id="XP_044967756.1">
    <property type="nucleotide sequence ID" value="XM_045111821.1"/>
</dbReference>
<dbReference type="Gene3D" id="2.60.120.590">
    <property type="entry name" value="Alpha-ketoglutarate-dependent dioxygenase AlkB-like"/>
    <property type="match status" value="1"/>
</dbReference>
<reference evidence="5" key="3">
    <citation type="submission" date="2022-01" db="UniProtKB">
        <authorList>
            <consortium name="EnsemblPlants"/>
        </authorList>
    </citation>
    <scope>IDENTIFICATION</scope>
    <source>
        <strain evidence="5">subsp. vulgare</strain>
    </source>
</reference>
<evidence type="ECO:0008006" key="7">
    <source>
        <dbReference type="Google" id="ProtNLM"/>
    </source>
</evidence>
<dbReference type="GeneID" id="123427711"/>
<dbReference type="EnsemblPlants" id="HORVU.MOREX.r3.2HG0193100.1">
    <property type="protein sequence ID" value="HORVU.MOREX.r3.2HG0193100.1"/>
    <property type="gene ID" value="HORVU.MOREX.r3.2HG0193100"/>
</dbReference>
<dbReference type="Proteomes" id="UP000011116">
    <property type="component" value="Chromosome 2H"/>
</dbReference>
<dbReference type="OrthoDB" id="271595at2759"/>
<evidence type="ECO:0000259" key="4">
    <source>
        <dbReference type="PROSITE" id="PS51471"/>
    </source>
</evidence>
<dbReference type="InterPro" id="IPR005123">
    <property type="entry name" value="Oxoglu/Fe-dep_dioxygenase_dom"/>
</dbReference>
<feature type="domain" description="Fe2OG dioxygenase" evidence="4">
    <location>
        <begin position="207"/>
        <end position="331"/>
    </location>
</feature>
<reference evidence="6" key="1">
    <citation type="journal article" date="2012" name="Nature">
        <title>A physical, genetic and functional sequence assembly of the barley genome.</title>
        <authorList>
            <consortium name="The International Barley Genome Sequencing Consortium"/>
            <person name="Mayer K.F."/>
            <person name="Waugh R."/>
            <person name="Brown J.W."/>
            <person name="Schulman A."/>
            <person name="Langridge P."/>
            <person name="Platzer M."/>
            <person name="Fincher G.B."/>
            <person name="Muehlbauer G.J."/>
            <person name="Sato K."/>
            <person name="Close T.J."/>
            <person name="Wise R.P."/>
            <person name="Stein N."/>
        </authorList>
    </citation>
    <scope>NUCLEOTIDE SEQUENCE [LARGE SCALE GENOMIC DNA]</scope>
    <source>
        <strain evidence="6">cv. Morex</strain>
    </source>
</reference>
<evidence type="ECO:0000259" key="3">
    <source>
        <dbReference type="PROSITE" id="PS50102"/>
    </source>
</evidence>
<dbReference type="SUPFAM" id="SSF51197">
    <property type="entry name" value="Clavaminate synthase-like"/>
    <property type="match status" value="1"/>
</dbReference>
<dbReference type="Gene3D" id="3.30.70.330">
    <property type="match status" value="1"/>
</dbReference>
<evidence type="ECO:0000256" key="2">
    <source>
        <dbReference type="PROSITE-ProRule" id="PRU00176"/>
    </source>
</evidence>
<dbReference type="PROSITE" id="PS51471">
    <property type="entry name" value="FE2OG_OXY"/>
    <property type="match status" value="1"/>
</dbReference>
<dbReference type="GO" id="GO:0016491">
    <property type="term" value="F:oxidoreductase activity"/>
    <property type="evidence" value="ECO:0000318"/>
    <property type="project" value="GO_Central"/>
</dbReference>
<dbReference type="InterPro" id="IPR037151">
    <property type="entry name" value="AlkB-like_sf"/>
</dbReference>
<proteinExistence type="inferred from homology"/>
<gene>
    <name evidence="5" type="primary">LOC123427711</name>
</gene>
<dbReference type="InterPro" id="IPR032857">
    <property type="entry name" value="ALKBH4"/>
</dbReference>
<accession>A0A8I6WSA6</accession>
<protein>
    <recommendedName>
        <fullName evidence="7">Fe2OG dioxygenase domain-containing protein</fullName>
    </recommendedName>
</protein>
<dbReference type="PANTHER" id="PTHR12463">
    <property type="entry name" value="OXYGENASE-RELATED"/>
    <property type="match status" value="1"/>
</dbReference>
<organism evidence="5 6">
    <name type="scientific">Hordeum vulgare subsp. vulgare</name>
    <name type="common">Domesticated barley</name>
    <dbReference type="NCBI Taxonomy" id="112509"/>
    <lineage>
        <taxon>Eukaryota</taxon>
        <taxon>Viridiplantae</taxon>
        <taxon>Streptophyta</taxon>
        <taxon>Embryophyta</taxon>
        <taxon>Tracheophyta</taxon>
        <taxon>Spermatophyta</taxon>
        <taxon>Magnoliopsida</taxon>
        <taxon>Liliopsida</taxon>
        <taxon>Poales</taxon>
        <taxon>Poaceae</taxon>
        <taxon>BOP clade</taxon>
        <taxon>Pooideae</taxon>
        <taxon>Triticodae</taxon>
        <taxon>Triticeae</taxon>
        <taxon>Hordeinae</taxon>
        <taxon>Hordeum</taxon>
    </lineage>
</organism>
<sequence>MAKSGYTRPPPMAEDTAAVPAPSAVLYVANCGPAVGLAHDDVAAAFGAFGEVEAVSAADDSGARVIVRFREPGAAGAAMAALHGRPCGRLSGRVLHIRYSVPAPPKAPAAVYAPPVALSSSELGIPGIHLVEEFVTPAEEQELLAAVDSRPWKRLAKRRVQHYGYEFLYETRNVDSKQFLGELPSFVSKILDKIVTFPGVKNRTGKLVDQLTVNEYPCGVGLSPHIDTHSAFEEMIFSLSLAGPCIMEFRQYRKGSWRAPSVVSGADEGSIQDPQCIRKAVFLPPRSMLLMSGEGRYAWHHYIPHHKIDDVAGQVIKRNSRRVSFTLRKVRMGLCECEHGQFCDSQSK</sequence>
<dbReference type="PANTHER" id="PTHR12463:SF1">
    <property type="entry name" value="2-OXOGLUTARATE AND FE-DEPENDENT OXYGENASE FAMILY PROTEIN"/>
    <property type="match status" value="1"/>
</dbReference>
<dbReference type="Pfam" id="PF13532">
    <property type="entry name" value="2OG-FeII_Oxy_2"/>
    <property type="match status" value="1"/>
</dbReference>
<evidence type="ECO:0000256" key="1">
    <source>
        <dbReference type="ARBA" id="ARBA00007879"/>
    </source>
</evidence>
<keyword evidence="2" id="KW-0694">RNA-binding</keyword>
<dbReference type="KEGG" id="hvg:123427711"/>
<dbReference type="AlphaFoldDB" id="A0A8I6WSA6"/>
<dbReference type="SMR" id="A0A8I6WSA6"/>
<dbReference type="InterPro" id="IPR012677">
    <property type="entry name" value="Nucleotide-bd_a/b_plait_sf"/>
</dbReference>
<comment type="similarity">
    <text evidence="1">Belongs to the alkB family.</text>
</comment>
<feature type="domain" description="RRM" evidence="3">
    <location>
        <begin position="24"/>
        <end position="102"/>
    </location>
</feature>